<feature type="transmembrane region" description="Helical" evidence="1">
    <location>
        <begin position="76"/>
        <end position="98"/>
    </location>
</feature>
<evidence type="ECO:0000256" key="1">
    <source>
        <dbReference type="SAM" id="Phobius"/>
    </source>
</evidence>
<dbReference type="Pfam" id="PF04854">
    <property type="entry name" value="DUF624"/>
    <property type="match status" value="1"/>
</dbReference>
<sequence length="230" mass="26936">MLQSLDKINGRLNRLLQLVYLNFLWGGLVIAGLGIFTLGPATYAMVAVIRQLLRSKESFPVTRTYFNYFKEGYREALIMSWIYSIIGGILFVDLLFVQNWYLRIALFVIVFFYLLSAIYIYPIMAHYEWKGYFFKMKMAFLFGFSHLHYSLVLMVVVGSVYLLLIQAIPGVLTFIGGSFFFFAITWTANQIFYRLELKNSYIEKTENDKKILTIVKEKIYEKSNARKIRS</sequence>
<dbReference type="InterPro" id="IPR006938">
    <property type="entry name" value="DUF624"/>
</dbReference>
<feature type="transmembrane region" description="Helical" evidence="1">
    <location>
        <begin position="170"/>
        <end position="188"/>
    </location>
</feature>
<name>A0A367CI06_9ENTE</name>
<accession>A0A367CI06</accession>
<dbReference type="RefSeq" id="WP_113845240.1">
    <property type="nucleotide sequence ID" value="NZ_CABGKH010000014.1"/>
</dbReference>
<feature type="transmembrane region" description="Helical" evidence="1">
    <location>
        <begin position="104"/>
        <end position="127"/>
    </location>
</feature>
<evidence type="ECO:0008006" key="4">
    <source>
        <dbReference type="Google" id="ProtNLM"/>
    </source>
</evidence>
<protein>
    <recommendedName>
        <fullName evidence="4">DUF624 domain-containing protein</fullName>
    </recommendedName>
</protein>
<evidence type="ECO:0000313" key="3">
    <source>
        <dbReference type="Proteomes" id="UP000252797"/>
    </source>
</evidence>
<keyword evidence="1" id="KW-0472">Membrane</keyword>
<reference evidence="2 3" key="1">
    <citation type="submission" date="2015-06" db="EMBL/GenBank/DDBJ databases">
        <title>The Genome Sequence of Enterococcus durans 4EA1.</title>
        <authorList>
            <consortium name="The Broad Institute Genomics Platform"/>
            <consortium name="The Broad Institute Genome Sequencing Center for Infectious Disease"/>
            <person name="Earl A.M."/>
            <person name="Van Tyne D."/>
            <person name="Lebreton F."/>
            <person name="Saavedra J.T."/>
            <person name="Gilmore M.S."/>
            <person name="Manson Mcguire A."/>
            <person name="Clock S."/>
            <person name="Crupain M."/>
            <person name="Rangan U."/>
            <person name="Young S."/>
            <person name="Abouelleil A."/>
            <person name="Cao P."/>
            <person name="Chapman S.B."/>
            <person name="Griggs A."/>
            <person name="Priest M."/>
            <person name="Shea T."/>
            <person name="Wortman J."/>
            <person name="Nusbaum C."/>
            <person name="Birren B."/>
        </authorList>
    </citation>
    <scope>NUCLEOTIDE SEQUENCE [LARGE SCALE GENOMIC DNA]</scope>
    <source>
        <strain evidence="2 3">4EA1</strain>
    </source>
</reference>
<feature type="transmembrane region" description="Helical" evidence="1">
    <location>
        <begin position="139"/>
        <end position="164"/>
    </location>
</feature>
<organism evidence="2 3">
    <name type="scientific">Enterococcus durans</name>
    <dbReference type="NCBI Taxonomy" id="53345"/>
    <lineage>
        <taxon>Bacteria</taxon>
        <taxon>Bacillati</taxon>
        <taxon>Bacillota</taxon>
        <taxon>Bacilli</taxon>
        <taxon>Lactobacillales</taxon>
        <taxon>Enterococcaceae</taxon>
        <taxon>Enterococcus</taxon>
    </lineage>
</organism>
<dbReference type="Proteomes" id="UP000252797">
    <property type="component" value="Unassembled WGS sequence"/>
</dbReference>
<dbReference type="AlphaFoldDB" id="A0A367CI06"/>
<proteinExistence type="predicted"/>
<keyword evidence="1" id="KW-0812">Transmembrane</keyword>
<dbReference type="EMBL" id="LEPB01000001">
    <property type="protein sequence ID" value="RCA12234.1"/>
    <property type="molecule type" value="Genomic_DNA"/>
</dbReference>
<gene>
    <name evidence="2" type="ORF">EA71_00438</name>
</gene>
<feature type="transmembrane region" description="Helical" evidence="1">
    <location>
        <begin position="20"/>
        <end position="49"/>
    </location>
</feature>
<evidence type="ECO:0000313" key="2">
    <source>
        <dbReference type="EMBL" id="RCA12234.1"/>
    </source>
</evidence>
<comment type="caution">
    <text evidence="2">The sequence shown here is derived from an EMBL/GenBank/DDBJ whole genome shotgun (WGS) entry which is preliminary data.</text>
</comment>
<keyword evidence="1" id="KW-1133">Transmembrane helix</keyword>